<keyword evidence="3" id="KW-1185">Reference proteome</keyword>
<dbReference type="OrthoDB" id="3351168at2759"/>
<dbReference type="AlphaFoldDB" id="A0A9P7F508"/>
<keyword evidence="1" id="KW-0812">Transmembrane</keyword>
<dbReference type="RefSeq" id="XP_041291292.1">
    <property type="nucleotide sequence ID" value="XM_041441700.1"/>
</dbReference>
<organism evidence="2 3">
    <name type="scientific">Suillus discolor</name>
    <dbReference type="NCBI Taxonomy" id="1912936"/>
    <lineage>
        <taxon>Eukaryota</taxon>
        <taxon>Fungi</taxon>
        <taxon>Dikarya</taxon>
        <taxon>Basidiomycota</taxon>
        <taxon>Agaricomycotina</taxon>
        <taxon>Agaricomycetes</taxon>
        <taxon>Agaricomycetidae</taxon>
        <taxon>Boletales</taxon>
        <taxon>Suillineae</taxon>
        <taxon>Suillaceae</taxon>
        <taxon>Suillus</taxon>
    </lineage>
</organism>
<protein>
    <submittedName>
        <fullName evidence="2">Uncharacterized protein</fullName>
    </submittedName>
</protein>
<name>A0A9P7F508_9AGAM</name>
<evidence type="ECO:0000256" key="1">
    <source>
        <dbReference type="SAM" id="Phobius"/>
    </source>
</evidence>
<dbReference type="EMBL" id="JABBWM010000038">
    <property type="protein sequence ID" value="KAG2105538.1"/>
    <property type="molecule type" value="Genomic_DNA"/>
</dbReference>
<gene>
    <name evidence="2" type="ORF">F5147DRAFT_775311</name>
</gene>
<sequence>MDFAILPLTIITILTFTFALYSILEARHKDGSHRTTFDALNPLHLIMASASGDLRLQGFDKKGIFANEGVKVQLEDNGAQKMLVDSSAHMTLALSPIHSNSPGNPGPIISFIFSLSLF</sequence>
<keyword evidence="1" id="KW-1133">Transmembrane helix</keyword>
<accession>A0A9P7F508</accession>
<reference evidence="2" key="1">
    <citation type="journal article" date="2020" name="New Phytol.">
        <title>Comparative genomics reveals dynamic genome evolution in host specialist ectomycorrhizal fungi.</title>
        <authorList>
            <person name="Lofgren L.A."/>
            <person name="Nguyen N.H."/>
            <person name="Vilgalys R."/>
            <person name="Ruytinx J."/>
            <person name="Liao H.L."/>
            <person name="Branco S."/>
            <person name="Kuo A."/>
            <person name="LaButti K."/>
            <person name="Lipzen A."/>
            <person name="Andreopoulos W."/>
            <person name="Pangilinan J."/>
            <person name="Riley R."/>
            <person name="Hundley H."/>
            <person name="Na H."/>
            <person name="Barry K."/>
            <person name="Grigoriev I.V."/>
            <person name="Stajich J.E."/>
            <person name="Kennedy P.G."/>
        </authorList>
    </citation>
    <scope>NUCLEOTIDE SEQUENCE</scope>
    <source>
        <strain evidence="2">FC423</strain>
    </source>
</reference>
<evidence type="ECO:0000313" key="3">
    <source>
        <dbReference type="Proteomes" id="UP000823399"/>
    </source>
</evidence>
<comment type="caution">
    <text evidence="2">The sequence shown here is derived from an EMBL/GenBank/DDBJ whole genome shotgun (WGS) entry which is preliminary data.</text>
</comment>
<dbReference type="GeneID" id="64703959"/>
<feature type="transmembrane region" description="Helical" evidence="1">
    <location>
        <begin position="6"/>
        <end position="24"/>
    </location>
</feature>
<keyword evidence="1" id="KW-0472">Membrane</keyword>
<evidence type="ECO:0000313" key="2">
    <source>
        <dbReference type="EMBL" id="KAG2105538.1"/>
    </source>
</evidence>
<proteinExistence type="predicted"/>
<dbReference type="Proteomes" id="UP000823399">
    <property type="component" value="Unassembled WGS sequence"/>
</dbReference>